<dbReference type="Gene3D" id="3.30.200.20">
    <property type="entry name" value="Phosphorylase Kinase, domain 1"/>
    <property type="match status" value="1"/>
</dbReference>
<keyword evidence="1" id="KW-0444">Lipid biosynthesis</keyword>
<dbReference type="InterPro" id="IPR011009">
    <property type="entry name" value="Kinase-like_dom_sf"/>
</dbReference>
<keyword evidence="2" id="KW-1208">Phospholipid metabolism</keyword>
<dbReference type="Proteomes" id="UP001608902">
    <property type="component" value="Unassembled WGS sequence"/>
</dbReference>
<reference evidence="4 5" key="1">
    <citation type="submission" date="2024-08" db="EMBL/GenBank/DDBJ databases">
        <title>Gnathostoma spinigerum genome.</title>
        <authorList>
            <person name="Gonzalez-Bertolin B."/>
            <person name="Monzon S."/>
            <person name="Zaballos A."/>
            <person name="Jimenez P."/>
            <person name="Dekumyoy P."/>
            <person name="Varona S."/>
            <person name="Cuesta I."/>
            <person name="Sumanam S."/>
            <person name="Adisakwattana P."/>
            <person name="Gasser R.B."/>
            <person name="Hernandez-Gonzalez A."/>
            <person name="Young N.D."/>
            <person name="Perteguer M.J."/>
        </authorList>
    </citation>
    <scope>NUCLEOTIDE SEQUENCE [LARGE SCALE GENOMIC DNA]</scope>
    <source>
        <strain evidence="4">AL3</strain>
        <tissue evidence="4">Liver</tissue>
    </source>
</reference>
<dbReference type="PANTHER" id="PTHR22603">
    <property type="entry name" value="CHOLINE/ETHANOALAMINE KINASE"/>
    <property type="match status" value="1"/>
</dbReference>
<dbReference type="Pfam" id="PF01633">
    <property type="entry name" value="Choline_kinase"/>
    <property type="match status" value="1"/>
</dbReference>
<evidence type="ECO:0008006" key="6">
    <source>
        <dbReference type="Google" id="ProtNLM"/>
    </source>
</evidence>
<proteinExistence type="inferred from homology"/>
<evidence type="ECO:0000256" key="3">
    <source>
        <dbReference type="ARBA" id="ARBA00038211"/>
    </source>
</evidence>
<keyword evidence="5" id="KW-1185">Reference proteome</keyword>
<evidence type="ECO:0000313" key="4">
    <source>
        <dbReference type="EMBL" id="MFH4979903.1"/>
    </source>
</evidence>
<dbReference type="GO" id="GO:0008654">
    <property type="term" value="P:phospholipid biosynthetic process"/>
    <property type="evidence" value="ECO:0007669"/>
    <property type="project" value="UniProtKB-KW"/>
</dbReference>
<organism evidence="4 5">
    <name type="scientific">Gnathostoma spinigerum</name>
    <dbReference type="NCBI Taxonomy" id="75299"/>
    <lineage>
        <taxon>Eukaryota</taxon>
        <taxon>Metazoa</taxon>
        <taxon>Ecdysozoa</taxon>
        <taxon>Nematoda</taxon>
        <taxon>Chromadorea</taxon>
        <taxon>Rhabditida</taxon>
        <taxon>Spirurina</taxon>
        <taxon>Gnathostomatomorpha</taxon>
        <taxon>Gnathostomatoidea</taxon>
        <taxon>Gnathostomatidae</taxon>
        <taxon>Gnathostoma</taxon>
    </lineage>
</organism>
<keyword evidence="1" id="KW-0443">Lipid metabolism</keyword>
<dbReference type="Gene3D" id="3.90.1200.10">
    <property type="match status" value="1"/>
</dbReference>
<comment type="caution">
    <text evidence="4">The sequence shown here is derived from an EMBL/GenBank/DDBJ whole genome shotgun (WGS) entry which is preliminary data.</text>
</comment>
<dbReference type="EMBL" id="JBGFUD010004791">
    <property type="protein sequence ID" value="MFH4979903.1"/>
    <property type="molecule type" value="Genomic_DNA"/>
</dbReference>
<evidence type="ECO:0000313" key="5">
    <source>
        <dbReference type="Proteomes" id="UP001608902"/>
    </source>
</evidence>
<gene>
    <name evidence="4" type="ORF">AB6A40_006612</name>
</gene>
<sequence length="414" mass="47788">MHNDHMQSSLVASADFGGMKQLLSEIDPDTDLNSVIELKERVHKICSNFLGGAWKHYSAEEIKLKRMNGGMSNILFICSLPNKCQPIRGEPHTVLIRIYFNPETETHLVAESVIFTLLSERHLGPKLYGIFSGGRIEEFIPSRTIRCTELSVKSVSEAIAKQLAQIHQLDVPIWKEPDYLCNTMERWLTRLNDYPIGQTSFKLPQHCTNGIPELIDCDGLAKELRFIKRCIAMSESPVVFCHNDLQEGNILVPNDFSSNIHSSSLPVEVTNSNGILNSRLIFIDFEYASYNYRAFDFANHFVEFIFSYDTSRIPFYTVSEDLFPTISQQLIFFEAYLKELHHDNTISDLDKKARELIKETLPFIPVCHFFWAVWALLQFENFPVELGYKDFAVDRLGLYYRNRYRLEELLDSTK</sequence>
<dbReference type="PANTHER" id="PTHR22603:SF98">
    <property type="entry name" value="CHOLINE KINASE A2"/>
    <property type="match status" value="1"/>
</dbReference>
<accession>A0ABD6ESA5</accession>
<dbReference type="AlphaFoldDB" id="A0ABD6ESA5"/>
<dbReference type="SUPFAM" id="SSF56112">
    <property type="entry name" value="Protein kinase-like (PK-like)"/>
    <property type="match status" value="1"/>
</dbReference>
<comment type="similarity">
    <text evidence="3">Belongs to the choline/ethanolamine kinase family.</text>
</comment>
<evidence type="ECO:0000256" key="2">
    <source>
        <dbReference type="ARBA" id="ARBA00023264"/>
    </source>
</evidence>
<keyword evidence="1" id="KW-0594">Phospholipid biosynthesis</keyword>
<name>A0ABD6ESA5_9BILA</name>
<evidence type="ECO:0000256" key="1">
    <source>
        <dbReference type="ARBA" id="ARBA00023209"/>
    </source>
</evidence>
<protein>
    <recommendedName>
        <fullName evidence="6">Choline kinase</fullName>
    </recommendedName>
</protein>